<sequence>MGKRRAQLSLLALPIAALRMTTIDVAAVRAAAAPFSCAILRRGDDKLLAEVRGADAQAAAGRLTCYGGKREQGESSIQCLVRELNEELGWAPEHIPAEPACSLLVDGYLIAHFYEASVDRTDFETEGRAFEFVDESDARWSAWHARILAARRRGDAVAVFDDGGDPAATLALLRKVPTAGEEGLERRYYEPL</sequence>
<gene>
    <name evidence="4" type="ORF">PECAL_4P19170</name>
</gene>
<evidence type="ECO:0000313" key="5">
    <source>
        <dbReference type="Proteomes" id="UP000789595"/>
    </source>
</evidence>
<evidence type="ECO:0000313" key="4">
    <source>
        <dbReference type="EMBL" id="CAH0374620.1"/>
    </source>
</evidence>
<protein>
    <recommendedName>
        <fullName evidence="3">Nudix hydrolase domain-containing protein</fullName>
    </recommendedName>
</protein>
<dbReference type="AlphaFoldDB" id="A0A8J2X1B4"/>
<comment type="caution">
    <text evidence="4">The sequence shown here is derived from an EMBL/GenBank/DDBJ whole genome shotgun (WGS) entry which is preliminary data.</text>
</comment>
<organism evidence="4 5">
    <name type="scientific">Pelagomonas calceolata</name>
    <dbReference type="NCBI Taxonomy" id="35677"/>
    <lineage>
        <taxon>Eukaryota</taxon>
        <taxon>Sar</taxon>
        <taxon>Stramenopiles</taxon>
        <taxon>Ochrophyta</taxon>
        <taxon>Pelagophyceae</taxon>
        <taxon>Pelagomonadales</taxon>
        <taxon>Pelagomonadaceae</taxon>
        <taxon>Pelagomonas</taxon>
    </lineage>
</organism>
<feature type="chain" id="PRO_5035257767" description="Nudix hydrolase domain-containing protein" evidence="2">
    <location>
        <begin position="28"/>
        <end position="192"/>
    </location>
</feature>
<evidence type="ECO:0000256" key="2">
    <source>
        <dbReference type="SAM" id="SignalP"/>
    </source>
</evidence>
<name>A0A8J2X1B4_9STRA</name>
<feature type="signal peptide" evidence="2">
    <location>
        <begin position="1"/>
        <end position="27"/>
    </location>
</feature>
<dbReference type="SUPFAM" id="SSF55811">
    <property type="entry name" value="Nudix"/>
    <property type="match status" value="1"/>
</dbReference>
<keyword evidence="2" id="KW-0732">Signal</keyword>
<keyword evidence="1" id="KW-0378">Hydrolase</keyword>
<dbReference type="EMBL" id="CAKKNE010000004">
    <property type="protein sequence ID" value="CAH0374620.1"/>
    <property type="molecule type" value="Genomic_DNA"/>
</dbReference>
<dbReference type="Proteomes" id="UP000789595">
    <property type="component" value="Unassembled WGS sequence"/>
</dbReference>
<dbReference type="InterPro" id="IPR000086">
    <property type="entry name" value="NUDIX_hydrolase_dom"/>
</dbReference>
<reference evidence="4" key="1">
    <citation type="submission" date="2021-11" db="EMBL/GenBank/DDBJ databases">
        <authorList>
            <consortium name="Genoscope - CEA"/>
            <person name="William W."/>
        </authorList>
    </citation>
    <scope>NUCLEOTIDE SEQUENCE</scope>
</reference>
<dbReference type="Pfam" id="PF00293">
    <property type="entry name" value="NUDIX"/>
    <property type="match status" value="1"/>
</dbReference>
<evidence type="ECO:0000256" key="1">
    <source>
        <dbReference type="ARBA" id="ARBA00022801"/>
    </source>
</evidence>
<keyword evidence="5" id="KW-1185">Reference proteome</keyword>
<dbReference type="Gene3D" id="3.90.79.10">
    <property type="entry name" value="Nucleoside Triphosphate Pyrophosphohydrolase"/>
    <property type="match status" value="1"/>
</dbReference>
<dbReference type="GO" id="GO:0016787">
    <property type="term" value="F:hydrolase activity"/>
    <property type="evidence" value="ECO:0007669"/>
    <property type="project" value="UniProtKB-KW"/>
</dbReference>
<evidence type="ECO:0000259" key="3">
    <source>
        <dbReference type="PROSITE" id="PS51462"/>
    </source>
</evidence>
<accession>A0A8J2X1B4</accession>
<proteinExistence type="predicted"/>
<dbReference type="InterPro" id="IPR020084">
    <property type="entry name" value="NUDIX_hydrolase_CS"/>
</dbReference>
<dbReference type="OrthoDB" id="447842at2759"/>
<dbReference type="InterPro" id="IPR015797">
    <property type="entry name" value="NUDIX_hydrolase-like_dom_sf"/>
</dbReference>
<dbReference type="PROSITE" id="PS00893">
    <property type="entry name" value="NUDIX_BOX"/>
    <property type="match status" value="1"/>
</dbReference>
<feature type="domain" description="Nudix hydrolase" evidence="3">
    <location>
        <begin position="30"/>
        <end position="161"/>
    </location>
</feature>
<dbReference type="PROSITE" id="PS51462">
    <property type="entry name" value="NUDIX"/>
    <property type="match status" value="1"/>
</dbReference>